<evidence type="ECO:0000313" key="6">
    <source>
        <dbReference type="Proteomes" id="UP000292686"/>
    </source>
</evidence>
<evidence type="ECO:0000256" key="2">
    <source>
        <dbReference type="ARBA" id="ARBA00023125"/>
    </source>
</evidence>
<keyword evidence="2" id="KW-0238">DNA-binding</keyword>
<dbReference type="PANTHER" id="PTHR43537">
    <property type="entry name" value="TRANSCRIPTIONAL REGULATOR, GNTR FAMILY"/>
    <property type="match status" value="1"/>
</dbReference>
<sequence>MGDRRSRSVGTTSDPWEPVQRIRTYEQVMAQIEERILDGRLKAGDRLPSERELAISLGVSRPSLRESLRVLEALGIVEIRRGGGPDGGAVLVSTPGDGMVNLLKLQIALSHFSWSDVLETRLSLEAWSVEEAAYRSNDDDHRALAEILDRMDDPGIDSSEFNSLDAAFHMRIAESTGNALTAHFMGSLRTAIHRQMVEVYANLDDWRETARTVRAEHREIFDAIVAADGPRASELVTRHIADFYNIDTQSGRQPRA</sequence>
<dbReference type="Gene3D" id="1.10.10.10">
    <property type="entry name" value="Winged helix-like DNA-binding domain superfamily/Winged helix DNA-binding domain"/>
    <property type="match status" value="1"/>
</dbReference>
<dbReference type="InterPro" id="IPR036388">
    <property type="entry name" value="WH-like_DNA-bd_sf"/>
</dbReference>
<keyword evidence="6" id="KW-1185">Reference proteome</keyword>
<dbReference type="InterPro" id="IPR000524">
    <property type="entry name" value="Tscrpt_reg_HTH_GntR"/>
</dbReference>
<dbReference type="EMBL" id="SDPM01000001">
    <property type="protein sequence ID" value="RXZ88211.1"/>
    <property type="molecule type" value="Genomic_DNA"/>
</dbReference>
<dbReference type="SUPFAM" id="SSF48008">
    <property type="entry name" value="GntR ligand-binding domain-like"/>
    <property type="match status" value="1"/>
</dbReference>
<evidence type="ECO:0000256" key="1">
    <source>
        <dbReference type="ARBA" id="ARBA00023015"/>
    </source>
</evidence>
<evidence type="ECO:0000259" key="4">
    <source>
        <dbReference type="PROSITE" id="PS50949"/>
    </source>
</evidence>
<dbReference type="CDD" id="cd07377">
    <property type="entry name" value="WHTH_GntR"/>
    <property type="match status" value="1"/>
</dbReference>
<dbReference type="OrthoDB" id="3567645at2"/>
<dbReference type="Pfam" id="PF07729">
    <property type="entry name" value="FCD"/>
    <property type="match status" value="1"/>
</dbReference>
<name>A0A4Q2MDK1_9MICO</name>
<dbReference type="PROSITE" id="PS50949">
    <property type="entry name" value="HTH_GNTR"/>
    <property type="match status" value="1"/>
</dbReference>
<dbReference type="InterPro" id="IPR008920">
    <property type="entry name" value="TF_FadR/GntR_C"/>
</dbReference>
<reference evidence="5 6" key="1">
    <citation type="submission" date="2019-01" db="EMBL/GenBank/DDBJ databases">
        <title>Agromyces.</title>
        <authorList>
            <person name="Li J."/>
        </authorList>
    </citation>
    <scope>NUCLEOTIDE SEQUENCE [LARGE SCALE GENOMIC DNA]</scope>
    <source>
        <strain evidence="5 6">DSM 23870</strain>
    </source>
</reference>
<dbReference type="Gene3D" id="1.20.120.530">
    <property type="entry name" value="GntR ligand-binding domain-like"/>
    <property type="match status" value="1"/>
</dbReference>
<gene>
    <name evidence="5" type="ORF">ESP50_03260</name>
</gene>
<dbReference type="SUPFAM" id="SSF46785">
    <property type="entry name" value="Winged helix' DNA-binding domain"/>
    <property type="match status" value="1"/>
</dbReference>
<protein>
    <submittedName>
        <fullName evidence="5">FadR family transcriptional regulator</fullName>
    </submittedName>
</protein>
<accession>A0A4Q2MDK1</accession>
<dbReference type="AlphaFoldDB" id="A0A4Q2MDK1"/>
<dbReference type="PANTHER" id="PTHR43537:SF5">
    <property type="entry name" value="UXU OPERON TRANSCRIPTIONAL REGULATOR"/>
    <property type="match status" value="1"/>
</dbReference>
<dbReference type="Proteomes" id="UP000292686">
    <property type="component" value="Unassembled WGS sequence"/>
</dbReference>
<evidence type="ECO:0000256" key="3">
    <source>
        <dbReference type="ARBA" id="ARBA00023163"/>
    </source>
</evidence>
<keyword evidence="3" id="KW-0804">Transcription</keyword>
<dbReference type="InterPro" id="IPR036390">
    <property type="entry name" value="WH_DNA-bd_sf"/>
</dbReference>
<dbReference type="SMART" id="SM00345">
    <property type="entry name" value="HTH_GNTR"/>
    <property type="match status" value="1"/>
</dbReference>
<comment type="caution">
    <text evidence="5">The sequence shown here is derived from an EMBL/GenBank/DDBJ whole genome shotgun (WGS) entry which is preliminary data.</text>
</comment>
<organism evidence="5 6">
    <name type="scientific">Agromyces atrinae</name>
    <dbReference type="NCBI Taxonomy" id="592376"/>
    <lineage>
        <taxon>Bacteria</taxon>
        <taxon>Bacillati</taxon>
        <taxon>Actinomycetota</taxon>
        <taxon>Actinomycetes</taxon>
        <taxon>Micrococcales</taxon>
        <taxon>Microbacteriaceae</taxon>
        <taxon>Agromyces</taxon>
    </lineage>
</organism>
<keyword evidence="1" id="KW-0805">Transcription regulation</keyword>
<dbReference type="Pfam" id="PF00392">
    <property type="entry name" value="GntR"/>
    <property type="match status" value="1"/>
</dbReference>
<proteinExistence type="predicted"/>
<evidence type="ECO:0000313" key="5">
    <source>
        <dbReference type="EMBL" id="RXZ88211.1"/>
    </source>
</evidence>
<dbReference type="InterPro" id="IPR011711">
    <property type="entry name" value="GntR_C"/>
</dbReference>
<dbReference type="GO" id="GO:0003700">
    <property type="term" value="F:DNA-binding transcription factor activity"/>
    <property type="evidence" value="ECO:0007669"/>
    <property type="project" value="InterPro"/>
</dbReference>
<dbReference type="SMART" id="SM00895">
    <property type="entry name" value="FCD"/>
    <property type="match status" value="1"/>
</dbReference>
<dbReference type="PRINTS" id="PR00035">
    <property type="entry name" value="HTHGNTR"/>
</dbReference>
<dbReference type="GO" id="GO:0003677">
    <property type="term" value="F:DNA binding"/>
    <property type="evidence" value="ECO:0007669"/>
    <property type="project" value="UniProtKB-KW"/>
</dbReference>
<feature type="domain" description="HTH gntR-type" evidence="4">
    <location>
        <begin position="22"/>
        <end position="94"/>
    </location>
</feature>